<dbReference type="GO" id="GO:0000215">
    <property type="term" value="F:tRNA 2'-phosphotransferase activity"/>
    <property type="evidence" value="ECO:0007669"/>
    <property type="project" value="UniProtKB-EC"/>
</dbReference>
<comment type="catalytic activity">
    <reaction evidence="6">
        <text>2'-phospho-[ligated tRNA] + NAD(+) = mature tRNA + ADP-alpha-D-ribose 1'',2''-cyclic phosphate + nicotinamide</text>
        <dbReference type="Rhea" id="RHEA:23324"/>
        <dbReference type="Rhea" id="RHEA-COMP:11106"/>
        <dbReference type="Rhea" id="RHEA-COMP:11107"/>
        <dbReference type="ChEBI" id="CHEBI:17154"/>
        <dbReference type="ChEBI" id="CHEBI:57540"/>
        <dbReference type="ChEBI" id="CHEBI:76596"/>
        <dbReference type="ChEBI" id="CHEBI:82883"/>
        <dbReference type="ChEBI" id="CHEBI:85027"/>
        <dbReference type="EC" id="2.7.1.160"/>
    </reaction>
</comment>
<evidence type="ECO:0000313" key="7">
    <source>
        <dbReference type="EMBL" id="PVU88474.1"/>
    </source>
</evidence>
<evidence type="ECO:0000256" key="2">
    <source>
        <dbReference type="ARBA" id="ARBA00009836"/>
    </source>
</evidence>
<dbReference type="GO" id="GO:0006388">
    <property type="term" value="P:tRNA splicing, via endonucleolytic cleavage and ligation"/>
    <property type="evidence" value="ECO:0007669"/>
    <property type="project" value="TreeGrafter"/>
</dbReference>
<comment type="similarity">
    <text evidence="2">Belongs to the KptA/TPT1 family.</text>
</comment>
<keyword evidence="8" id="KW-1185">Reference proteome</keyword>
<evidence type="ECO:0000313" key="8">
    <source>
        <dbReference type="Proteomes" id="UP000245383"/>
    </source>
</evidence>
<proteinExistence type="inferred from homology"/>
<dbReference type="SUPFAM" id="SSF56399">
    <property type="entry name" value="ADP-ribosylation"/>
    <property type="match status" value="1"/>
</dbReference>
<dbReference type="Proteomes" id="UP000245383">
    <property type="component" value="Unassembled WGS sequence"/>
</dbReference>
<evidence type="ECO:0000256" key="6">
    <source>
        <dbReference type="ARBA" id="ARBA00047949"/>
    </source>
</evidence>
<dbReference type="InterPro" id="IPR042080">
    <property type="entry name" value="RNA_2'-PTrans_N"/>
</dbReference>
<comment type="caution">
    <text evidence="7">The sequence shown here is derived from an EMBL/GenBank/DDBJ whole genome shotgun (WGS) entry which is preliminary data.</text>
</comment>
<dbReference type="EC" id="2.7.1.160" evidence="3"/>
<evidence type="ECO:0000256" key="4">
    <source>
        <dbReference type="ARBA" id="ARBA00022679"/>
    </source>
</evidence>
<dbReference type="PANTHER" id="PTHR12684:SF2">
    <property type="entry name" value="TRNA 2'-PHOSPHOTRANSFERASE 1"/>
    <property type="match status" value="1"/>
</dbReference>
<accession>A0A2T9Y837</accession>
<keyword evidence="5" id="KW-0520">NAD</keyword>
<sequence>MPKQLSELTAKELTQTSRFLSLVLRHKAKNYGLEIEADGGVLLENLLNLPKFSEFAEPDKVVANIVDNDAKNRYTIFSKNNNWYIRANQGHSVKVSELPLKRVLDFSEIPVAIHGTYLEAWEKIQASGGLSKQKRQHIHLAAGLPEERNIKSGIRSNAQVYIYIDTKAAMRNGIEFFISENGVILTPGNSEGIISSEYFKNVDIRTAQLKI</sequence>
<evidence type="ECO:0000256" key="5">
    <source>
        <dbReference type="ARBA" id="ARBA00023027"/>
    </source>
</evidence>
<dbReference type="OrthoDB" id="419694at2759"/>
<name>A0A2T9Y837_9FUNG</name>
<dbReference type="Gene3D" id="3.20.170.30">
    <property type="match status" value="1"/>
</dbReference>
<reference evidence="7 8" key="1">
    <citation type="journal article" date="2018" name="MBio">
        <title>Comparative Genomics Reveals the Core Gene Toolbox for the Fungus-Insect Symbiosis.</title>
        <authorList>
            <person name="Wang Y."/>
            <person name="Stata M."/>
            <person name="Wang W."/>
            <person name="Stajich J.E."/>
            <person name="White M.M."/>
            <person name="Moncalvo J.M."/>
        </authorList>
    </citation>
    <scope>NUCLEOTIDE SEQUENCE [LARGE SCALE GENOMIC DNA]</scope>
    <source>
        <strain evidence="7 8">SWE-8-4</strain>
    </source>
</reference>
<keyword evidence="4" id="KW-0808">Transferase</keyword>
<dbReference type="InterPro" id="IPR002745">
    <property type="entry name" value="Ptrans_KptA/Tpt1"/>
</dbReference>
<evidence type="ECO:0000256" key="1">
    <source>
        <dbReference type="ARBA" id="ARBA00003343"/>
    </source>
</evidence>
<dbReference type="Pfam" id="PF01885">
    <property type="entry name" value="PTS_2-RNA"/>
    <property type="match status" value="1"/>
</dbReference>
<gene>
    <name evidence="7" type="ORF">BB561_005831</name>
</gene>
<comment type="function">
    <text evidence="1">Catalyzes the last step of tRNA splicing, the transfer of the splice junction 2'-phosphate from ligated tRNA to NAD to produce ADP-ribose 1''-2'' cyclic phosphate.</text>
</comment>
<dbReference type="Gene3D" id="1.10.10.970">
    <property type="entry name" value="RNA 2'-phosphotransferase, Tpt1/KptA family, N-terminal domain"/>
    <property type="match status" value="1"/>
</dbReference>
<dbReference type="PANTHER" id="PTHR12684">
    <property type="entry name" value="PUTATIVE PHOSPHOTRANSFERASE"/>
    <property type="match status" value="1"/>
</dbReference>
<dbReference type="AlphaFoldDB" id="A0A2T9Y837"/>
<evidence type="ECO:0000256" key="3">
    <source>
        <dbReference type="ARBA" id="ARBA00012007"/>
    </source>
</evidence>
<dbReference type="STRING" id="133385.A0A2T9Y837"/>
<protein>
    <recommendedName>
        <fullName evidence="3">2'-phosphotransferase</fullName>
        <ecNumber evidence="3">2.7.1.160</ecNumber>
    </recommendedName>
</protein>
<organism evidence="7 8">
    <name type="scientific">Smittium simulii</name>
    <dbReference type="NCBI Taxonomy" id="133385"/>
    <lineage>
        <taxon>Eukaryota</taxon>
        <taxon>Fungi</taxon>
        <taxon>Fungi incertae sedis</taxon>
        <taxon>Zoopagomycota</taxon>
        <taxon>Kickxellomycotina</taxon>
        <taxon>Harpellomycetes</taxon>
        <taxon>Harpellales</taxon>
        <taxon>Legeriomycetaceae</taxon>
        <taxon>Smittium</taxon>
    </lineage>
</organism>
<dbReference type="EMBL" id="MBFR01000383">
    <property type="protein sequence ID" value="PVU88474.1"/>
    <property type="molecule type" value="Genomic_DNA"/>
</dbReference>
<dbReference type="InterPro" id="IPR042081">
    <property type="entry name" value="RNA_2'-PTrans_C"/>
</dbReference>